<protein>
    <submittedName>
        <fullName evidence="1">Uncharacterized protein</fullName>
    </submittedName>
</protein>
<dbReference type="SUPFAM" id="SSF143456">
    <property type="entry name" value="VC0467-like"/>
    <property type="match status" value="1"/>
</dbReference>
<dbReference type="Proteomes" id="UP000002630">
    <property type="component" value="Linkage Group LG02"/>
</dbReference>
<accession>D7FZK6</accession>
<gene>
    <name evidence="1" type="ORF">Esi_0376_0023</name>
</gene>
<dbReference type="InterPro" id="IPR003774">
    <property type="entry name" value="AlgH-like"/>
</dbReference>
<proteinExistence type="predicted"/>
<dbReference type="OMA" id="KFFFNYM"/>
<dbReference type="PANTHER" id="PTHR31984">
    <property type="entry name" value="TRANSPORTER, PUTATIVE (DUF179)-RELATED"/>
    <property type="match status" value="1"/>
</dbReference>
<evidence type="ECO:0000313" key="2">
    <source>
        <dbReference type="Proteomes" id="UP000002630"/>
    </source>
</evidence>
<organism evidence="1 2">
    <name type="scientific">Ectocarpus siliculosus</name>
    <name type="common">Brown alga</name>
    <name type="synonym">Conferva siliculosa</name>
    <dbReference type="NCBI Taxonomy" id="2880"/>
    <lineage>
        <taxon>Eukaryota</taxon>
        <taxon>Sar</taxon>
        <taxon>Stramenopiles</taxon>
        <taxon>Ochrophyta</taxon>
        <taxon>PX clade</taxon>
        <taxon>Phaeophyceae</taxon>
        <taxon>Ectocarpales</taxon>
        <taxon>Ectocarpaceae</taxon>
        <taxon>Ectocarpus</taxon>
    </lineage>
</organism>
<dbReference type="InParanoid" id="D7FZK6"/>
<keyword evidence="2" id="KW-1185">Reference proteome</keyword>
<sequence>MRRRRVAAGGVGGLQASFEVELDRGLEIGSVLVAGADNYGSMTFKAVALVYEHGEGGPSRAVCVDKGLDFTIGEMSTGDLGPLSNNRLFRGGDDGGEAAIMIHPHDIMGSRPLGDTGLFVGGFVTALDLVEENKAKPGDFKFFFNHLSWPAGALQEQVGKGLWKVVRLPNDVLLETKRMRDMELWGRIEFALQKKAEQ</sequence>
<dbReference type="AlphaFoldDB" id="D7FZK6"/>
<dbReference type="PANTHER" id="PTHR31984:SF17">
    <property type="entry name" value="TRANSCRIPTIONAL REGULATOR"/>
    <property type="match status" value="1"/>
</dbReference>
<name>D7FZK6_ECTSI</name>
<dbReference type="EMBL" id="FN648571">
    <property type="protein sequence ID" value="CBJ32813.1"/>
    <property type="molecule type" value="Genomic_DNA"/>
</dbReference>
<dbReference type="eggNOG" id="ENOG502SFUF">
    <property type="taxonomic scope" value="Eukaryota"/>
</dbReference>
<dbReference type="EMBL" id="FN649727">
    <property type="protein sequence ID" value="CBJ32813.1"/>
    <property type="molecule type" value="Genomic_DNA"/>
</dbReference>
<reference evidence="1 2" key="1">
    <citation type="journal article" date="2010" name="Nature">
        <title>The Ectocarpus genome and the independent evolution of multicellularity in brown algae.</title>
        <authorList>
            <person name="Cock J.M."/>
            <person name="Sterck L."/>
            <person name="Rouze P."/>
            <person name="Scornet D."/>
            <person name="Allen A.E."/>
            <person name="Amoutzias G."/>
            <person name="Anthouard V."/>
            <person name="Artiguenave F."/>
            <person name="Aury J.M."/>
            <person name="Badger J.H."/>
            <person name="Beszteri B."/>
            <person name="Billiau K."/>
            <person name="Bonnet E."/>
            <person name="Bothwell J.H."/>
            <person name="Bowler C."/>
            <person name="Boyen C."/>
            <person name="Brownlee C."/>
            <person name="Carrano C.J."/>
            <person name="Charrier B."/>
            <person name="Cho G.Y."/>
            <person name="Coelho S.M."/>
            <person name="Collen J."/>
            <person name="Corre E."/>
            <person name="Da Silva C."/>
            <person name="Delage L."/>
            <person name="Delaroque N."/>
            <person name="Dittami S.M."/>
            <person name="Doulbeau S."/>
            <person name="Elias M."/>
            <person name="Farnham G."/>
            <person name="Gachon C.M."/>
            <person name="Gschloessl B."/>
            <person name="Heesch S."/>
            <person name="Jabbari K."/>
            <person name="Jubin C."/>
            <person name="Kawai H."/>
            <person name="Kimura K."/>
            <person name="Kloareg B."/>
            <person name="Kupper F.C."/>
            <person name="Lang D."/>
            <person name="Le Bail A."/>
            <person name="Leblanc C."/>
            <person name="Lerouge P."/>
            <person name="Lohr M."/>
            <person name="Lopez P.J."/>
            <person name="Martens C."/>
            <person name="Maumus F."/>
            <person name="Michel G."/>
            <person name="Miranda-Saavedra D."/>
            <person name="Morales J."/>
            <person name="Moreau H."/>
            <person name="Motomura T."/>
            <person name="Nagasato C."/>
            <person name="Napoli C.A."/>
            <person name="Nelson D.R."/>
            <person name="Nyvall-Collen P."/>
            <person name="Peters A.F."/>
            <person name="Pommier C."/>
            <person name="Potin P."/>
            <person name="Poulain J."/>
            <person name="Quesneville H."/>
            <person name="Read B."/>
            <person name="Rensing S.A."/>
            <person name="Ritter A."/>
            <person name="Rousvoal S."/>
            <person name="Samanta M."/>
            <person name="Samson G."/>
            <person name="Schroeder D.C."/>
            <person name="Segurens B."/>
            <person name="Strittmatter M."/>
            <person name="Tonon T."/>
            <person name="Tregear J.W."/>
            <person name="Valentin K."/>
            <person name="von Dassow P."/>
            <person name="Yamagishi T."/>
            <person name="Van de Peer Y."/>
            <person name="Wincker P."/>
        </authorList>
    </citation>
    <scope>NUCLEOTIDE SEQUENCE [LARGE SCALE GENOMIC DNA]</scope>
    <source>
        <strain evidence="2">Ec32 / CCAP1310/4</strain>
    </source>
</reference>
<dbReference type="Gene3D" id="3.40.1740.10">
    <property type="entry name" value="VC0467-like"/>
    <property type="match status" value="1"/>
</dbReference>
<dbReference type="OrthoDB" id="272750at2759"/>
<evidence type="ECO:0000313" key="1">
    <source>
        <dbReference type="EMBL" id="CBJ32813.1"/>
    </source>
</evidence>
<dbReference type="Pfam" id="PF02622">
    <property type="entry name" value="DUF179"/>
    <property type="match status" value="1"/>
</dbReference>